<protein>
    <submittedName>
        <fullName evidence="5">Ankyrin repeat domain 54</fullName>
    </submittedName>
</protein>
<evidence type="ECO:0000256" key="4">
    <source>
        <dbReference type="SAM" id="MobiDB-lite"/>
    </source>
</evidence>
<dbReference type="InterPro" id="IPR036770">
    <property type="entry name" value="Ankyrin_rpt-contain_sf"/>
</dbReference>
<dbReference type="AlphaFoldDB" id="A0AAV4DZK1"/>
<evidence type="ECO:0000256" key="1">
    <source>
        <dbReference type="ARBA" id="ARBA00022737"/>
    </source>
</evidence>
<proteinExistence type="predicted"/>
<keyword evidence="2 3" id="KW-0040">ANK repeat</keyword>
<keyword evidence="1" id="KW-0677">Repeat</keyword>
<keyword evidence="6" id="KW-1185">Reference proteome</keyword>
<dbReference type="Pfam" id="PF12796">
    <property type="entry name" value="Ank_2"/>
    <property type="match status" value="1"/>
</dbReference>
<dbReference type="GO" id="GO:0004842">
    <property type="term" value="F:ubiquitin-protein transferase activity"/>
    <property type="evidence" value="ECO:0007669"/>
    <property type="project" value="TreeGrafter"/>
</dbReference>
<dbReference type="Proteomes" id="UP000735302">
    <property type="component" value="Unassembled WGS sequence"/>
</dbReference>
<sequence length="199" mass="21359">MNTLSVSDIYISKQTEQRLVAAAGAGDISTVRKLLRKHVPTNILDTYGKSALHMASLAGHSEIVRILLEAGAQVNQTIGSKVTPLHAAARNHNTETIKRLVLGGAVLDAENQNGFTPINLCRHNTNAWEVLNDAGQGDMPEGIEEESEVPEIPDYALPDAASMLKGKKKNKSGSKKGKKVKGKKGKKSGGKKKGKMKKK</sequence>
<dbReference type="Pfam" id="PF00023">
    <property type="entry name" value="Ank"/>
    <property type="match status" value="1"/>
</dbReference>
<organism evidence="5 6">
    <name type="scientific">Plakobranchus ocellatus</name>
    <dbReference type="NCBI Taxonomy" id="259542"/>
    <lineage>
        <taxon>Eukaryota</taxon>
        <taxon>Metazoa</taxon>
        <taxon>Spiralia</taxon>
        <taxon>Lophotrochozoa</taxon>
        <taxon>Mollusca</taxon>
        <taxon>Gastropoda</taxon>
        <taxon>Heterobranchia</taxon>
        <taxon>Euthyneura</taxon>
        <taxon>Panpulmonata</taxon>
        <taxon>Sacoglossa</taxon>
        <taxon>Placobranchoidea</taxon>
        <taxon>Plakobranchidae</taxon>
        <taxon>Plakobranchus</taxon>
    </lineage>
</organism>
<name>A0AAV4DZK1_9GAST</name>
<dbReference type="GO" id="GO:0031436">
    <property type="term" value="C:BRCA1-BARD1 complex"/>
    <property type="evidence" value="ECO:0007669"/>
    <property type="project" value="TreeGrafter"/>
</dbReference>
<evidence type="ECO:0000313" key="5">
    <source>
        <dbReference type="EMBL" id="GFO49489.1"/>
    </source>
</evidence>
<feature type="repeat" description="ANK" evidence="3">
    <location>
        <begin position="47"/>
        <end position="75"/>
    </location>
</feature>
<dbReference type="SUPFAM" id="SSF48403">
    <property type="entry name" value="Ankyrin repeat"/>
    <property type="match status" value="1"/>
</dbReference>
<dbReference type="InterPro" id="IPR002110">
    <property type="entry name" value="Ankyrin_rpt"/>
</dbReference>
<reference evidence="5 6" key="1">
    <citation type="journal article" date="2021" name="Elife">
        <title>Chloroplast acquisition without the gene transfer in kleptoplastic sea slugs, Plakobranchus ocellatus.</title>
        <authorList>
            <person name="Maeda T."/>
            <person name="Takahashi S."/>
            <person name="Yoshida T."/>
            <person name="Shimamura S."/>
            <person name="Takaki Y."/>
            <person name="Nagai Y."/>
            <person name="Toyoda A."/>
            <person name="Suzuki Y."/>
            <person name="Arimoto A."/>
            <person name="Ishii H."/>
            <person name="Satoh N."/>
            <person name="Nishiyama T."/>
            <person name="Hasebe M."/>
            <person name="Maruyama T."/>
            <person name="Minagawa J."/>
            <person name="Obokata J."/>
            <person name="Shigenobu S."/>
        </authorList>
    </citation>
    <scope>NUCLEOTIDE SEQUENCE [LARGE SCALE GENOMIC DNA]</scope>
</reference>
<dbReference type="EMBL" id="BLXT01008489">
    <property type="protein sequence ID" value="GFO49489.1"/>
    <property type="molecule type" value="Genomic_DNA"/>
</dbReference>
<dbReference type="PROSITE" id="PS50297">
    <property type="entry name" value="ANK_REP_REGION"/>
    <property type="match status" value="2"/>
</dbReference>
<evidence type="ECO:0000256" key="2">
    <source>
        <dbReference type="ARBA" id="ARBA00023043"/>
    </source>
</evidence>
<accession>A0AAV4DZK1</accession>
<feature type="compositionally biased region" description="Basic residues" evidence="4">
    <location>
        <begin position="165"/>
        <end position="199"/>
    </location>
</feature>
<dbReference type="PROSITE" id="PS50088">
    <property type="entry name" value="ANK_REPEAT"/>
    <property type="match status" value="2"/>
</dbReference>
<dbReference type="PANTHER" id="PTHR24171:SF8">
    <property type="entry name" value="BRCA1-ASSOCIATED RING DOMAIN PROTEIN 1"/>
    <property type="match status" value="1"/>
</dbReference>
<evidence type="ECO:0000256" key="3">
    <source>
        <dbReference type="PROSITE-ProRule" id="PRU00023"/>
    </source>
</evidence>
<feature type="region of interest" description="Disordered" evidence="4">
    <location>
        <begin position="157"/>
        <end position="199"/>
    </location>
</feature>
<dbReference type="SMART" id="SM00248">
    <property type="entry name" value="ANK"/>
    <property type="match status" value="3"/>
</dbReference>
<comment type="caution">
    <text evidence="5">The sequence shown here is derived from an EMBL/GenBank/DDBJ whole genome shotgun (WGS) entry which is preliminary data.</text>
</comment>
<dbReference type="GO" id="GO:0085020">
    <property type="term" value="P:protein K6-linked ubiquitination"/>
    <property type="evidence" value="ECO:0007669"/>
    <property type="project" value="TreeGrafter"/>
</dbReference>
<evidence type="ECO:0000313" key="6">
    <source>
        <dbReference type="Proteomes" id="UP000735302"/>
    </source>
</evidence>
<feature type="repeat" description="ANK" evidence="3">
    <location>
        <begin position="80"/>
        <end position="112"/>
    </location>
</feature>
<dbReference type="PANTHER" id="PTHR24171">
    <property type="entry name" value="ANKYRIN REPEAT DOMAIN-CONTAINING PROTEIN 39-RELATED"/>
    <property type="match status" value="1"/>
</dbReference>
<dbReference type="GO" id="GO:0070531">
    <property type="term" value="C:BRCA1-A complex"/>
    <property type="evidence" value="ECO:0007669"/>
    <property type="project" value="TreeGrafter"/>
</dbReference>
<dbReference type="Gene3D" id="1.25.40.20">
    <property type="entry name" value="Ankyrin repeat-containing domain"/>
    <property type="match status" value="1"/>
</dbReference>
<gene>
    <name evidence="5" type="ORF">PoB_007599400</name>
</gene>